<proteinExistence type="predicted"/>
<evidence type="ECO:0000256" key="1">
    <source>
        <dbReference type="SAM" id="MobiDB-lite"/>
    </source>
</evidence>
<gene>
    <name evidence="2" type="primary">SC141g500060.1_BraROA</name>
    <name evidence="2" type="ORF">IGI04_042375</name>
</gene>
<dbReference type="EMBL" id="JADBGQ010000027">
    <property type="protein sequence ID" value="KAG5374309.1"/>
    <property type="molecule type" value="Genomic_DNA"/>
</dbReference>
<evidence type="ECO:0000313" key="3">
    <source>
        <dbReference type="Proteomes" id="UP000823674"/>
    </source>
</evidence>
<feature type="non-terminal residue" evidence="2">
    <location>
        <position position="385"/>
    </location>
</feature>
<evidence type="ECO:0008006" key="4">
    <source>
        <dbReference type="Google" id="ProtNLM"/>
    </source>
</evidence>
<keyword evidence="3" id="KW-1185">Reference proteome</keyword>
<accession>A0ABQ7KM59</accession>
<organism evidence="2 3">
    <name type="scientific">Brassica rapa subsp. trilocularis</name>
    <dbReference type="NCBI Taxonomy" id="1813537"/>
    <lineage>
        <taxon>Eukaryota</taxon>
        <taxon>Viridiplantae</taxon>
        <taxon>Streptophyta</taxon>
        <taxon>Embryophyta</taxon>
        <taxon>Tracheophyta</taxon>
        <taxon>Spermatophyta</taxon>
        <taxon>Magnoliopsida</taxon>
        <taxon>eudicotyledons</taxon>
        <taxon>Gunneridae</taxon>
        <taxon>Pentapetalae</taxon>
        <taxon>rosids</taxon>
        <taxon>malvids</taxon>
        <taxon>Brassicales</taxon>
        <taxon>Brassicaceae</taxon>
        <taxon>Brassiceae</taxon>
        <taxon>Brassica</taxon>
    </lineage>
</organism>
<sequence length="385" mass="43566">MARSEEERQCNPFKLVPVRVSSLRGSVEAYMIQESKVATLEEEEAAKTQLIWCVRTLQPNKRLASFHLRLFFKAFGMEESKSKTLSVAVTLKGGTNYLLWSRLVKAAVGSKGLWSHISGKALTTQHTPGKSTDGEMIRRSDIDALIKALKENGNCMNSPLGYSLAASYIDRTDGYLSHRGNQSDGAHENEGSASPDQQGMRNEDETEERDQFEQTETTTDEVEIQEAAPLDPEGGNQGEPPVSEEVHDQEEHHDQGEEVEDQNQNLEALPKGPMTRSRSRKLTQVPMGKESEEEAELVRKNKMLRDQMTEQMNQTMISTMADMLKASMKELREEMRQELRQATGQGHSNESRRNRPTPIRQEHAGSQETDNYYSRNRTEHNPTER</sequence>
<feature type="compositionally biased region" description="Basic and acidic residues" evidence="1">
    <location>
        <begin position="327"/>
        <end position="339"/>
    </location>
</feature>
<comment type="caution">
    <text evidence="2">The sequence shown here is derived from an EMBL/GenBank/DDBJ whole genome shotgun (WGS) entry which is preliminary data.</text>
</comment>
<dbReference type="Proteomes" id="UP000823674">
    <property type="component" value="Unassembled WGS sequence"/>
</dbReference>
<reference evidence="2 3" key="1">
    <citation type="submission" date="2021-03" db="EMBL/GenBank/DDBJ databases">
        <authorList>
            <person name="King G.J."/>
            <person name="Bancroft I."/>
            <person name="Baten A."/>
            <person name="Bloomfield J."/>
            <person name="Borpatragohain P."/>
            <person name="He Z."/>
            <person name="Irish N."/>
            <person name="Irwin J."/>
            <person name="Liu K."/>
            <person name="Mauleon R.P."/>
            <person name="Moore J."/>
            <person name="Morris R."/>
            <person name="Ostergaard L."/>
            <person name="Wang B."/>
            <person name="Wells R."/>
        </authorList>
    </citation>
    <scope>NUCLEOTIDE SEQUENCE [LARGE SCALE GENOMIC DNA]</scope>
    <source>
        <strain evidence="2">R-o-18</strain>
        <tissue evidence="2">Leaf</tissue>
    </source>
</reference>
<feature type="region of interest" description="Disordered" evidence="1">
    <location>
        <begin position="327"/>
        <end position="385"/>
    </location>
</feature>
<feature type="compositionally biased region" description="Basic and acidic residues" evidence="1">
    <location>
        <begin position="244"/>
        <end position="256"/>
    </location>
</feature>
<protein>
    <recommendedName>
        <fullName evidence="4">Retrotransposon Copia-like N-terminal domain-containing protein</fullName>
    </recommendedName>
</protein>
<feature type="compositionally biased region" description="Polar residues" evidence="1">
    <location>
        <begin position="191"/>
        <end position="200"/>
    </location>
</feature>
<name>A0ABQ7KM59_BRACM</name>
<feature type="compositionally biased region" description="Polar residues" evidence="1">
    <location>
        <begin position="366"/>
        <end position="375"/>
    </location>
</feature>
<evidence type="ECO:0000313" key="2">
    <source>
        <dbReference type="EMBL" id="KAG5374309.1"/>
    </source>
</evidence>
<feature type="compositionally biased region" description="Basic and acidic residues" evidence="1">
    <location>
        <begin position="376"/>
        <end position="385"/>
    </location>
</feature>
<feature type="region of interest" description="Disordered" evidence="1">
    <location>
        <begin position="175"/>
        <end position="296"/>
    </location>
</feature>